<sequence>MDASLFKIWFCLCRQKYAGYLAVHLKSTHGVEIQVKNLKFKDFEMFKLFLEKTEEETNYICSCRGTIPANRSERKRAAKSNKTKLAIQ</sequence>
<name>A0A922HSR1_DERFA</name>
<reference evidence="1" key="1">
    <citation type="submission" date="2013-05" db="EMBL/GenBank/DDBJ databases">
        <authorList>
            <person name="Yim A.K.Y."/>
            <person name="Chan T.F."/>
            <person name="Ji K.M."/>
            <person name="Liu X.Y."/>
            <person name="Zhou J.W."/>
            <person name="Li R.Q."/>
            <person name="Yang K.Y."/>
            <person name="Li J."/>
            <person name="Li M."/>
            <person name="Law P.T.W."/>
            <person name="Wu Y.L."/>
            <person name="Cai Z.L."/>
            <person name="Qin H."/>
            <person name="Bao Y."/>
            <person name="Leung R.K.K."/>
            <person name="Ng P.K.S."/>
            <person name="Zou J."/>
            <person name="Zhong X.J."/>
            <person name="Ran P.X."/>
            <person name="Zhong N.S."/>
            <person name="Liu Z.G."/>
            <person name="Tsui S.K.W."/>
        </authorList>
    </citation>
    <scope>NUCLEOTIDE SEQUENCE</scope>
    <source>
        <strain evidence="1">Derf</strain>
        <tissue evidence="1">Whole organism</tissue>
    </source>
</reference>
<accession>A0A922HSR1</accession>
<organism evidence="1 2">
    <name type="scientific">Dermatophagoides farinae</name>
    <name type="common">American house dust mite</name>
    <dbReference type="NCBI Taxonomy" id="6954"/>
    <lineage>
        <taxon>Eukaryota</taxon>
        <taxon>Metazoa</taxon>
        <taxon>Ecdysozoa</taxon>
        <taxon>Arthropoda</taxon>
        <taxon>Chelicerata</taxon>
        <taxon>Arachnida</taxon>
        <taxon>Acari</taxon>
        <taxon>Acariformes</taxon>
        <taxon>Sarcoptiformes</taxon>
        <taxon>Astigmata</taxon>
        <taxon>Psoroptidia</taxon>
        <taxon>Analgoidea</taxon>
        <taxon>Pyroglyphidae</taxon>
        <taxon>Dermatophagoidinae</taxon>
        <taxon>Dermatophagoides</taxon>
    </lineage>
</organism>
<evidence type="ECO:0000313" key="1">
    <source>
        <dbReference type="EMBL" id="KAH9501172.1"/>
    </source>
</evidence>
<dbReference type="EMBL" id="ASGP02000006">
    <property type="protein sequence ID" value="KAH9501172.1"/>
    <property type="molecule type" value="Genomic_DNA"/>
</dbReference>
<protein>
    <submittedName>
        <fullName evidence="1">Uncharacterized protein</fullName>
    </submittedName>
</protein>
<dbReference type="AlphaFoldDB" id="A0A922HSR1"/>
<evidence type="ECO:0000313" key="2">
    <source>
        <dbReference type="Proteomes" id="UP000790347"/>
    </source>
</evidence>
<reference evidence="1" key="2">
    <citation type="journal article" date="2022" name="Res Sq">
        <title>Comparative Genomics Reveals Insights into the Divergent Evolution of Astigmatic Mites and Household Pest Adaptations.</title>
        <authorList>
            <person name="Xiong Q."/>
            <person name="Wan A.T.-Y."/>
            <person name="Liu X.-Y."/>
            <person name="Fung C.S.-H."/>
            <person name="Xiao X."/>
            <person name="Malainual N."/>
            <person name="Hou J."/>
            <person name="Wang L."/>
            <person name="Wang M."/>
            <person name="Yang K."/>
            <person name="Cui Y."/>
            <person name="Leung E."/>
            <person name="Nong W."/>
            <person name="Shin S.-K."/>
            <person name="Au S."/>
            <person name="Jeong K.Y."/>
            <person name="Chew F.T."/>
            <person name="Hui J."/>
            <person name="Leung T.F."/>
            <person name="Tungtrongchitr A."/>
            <person name="Zhong N."/>
            <person name="Liu Z."/>
            <person name="Tsui S."/>
        </authorList>
    </citation>
    <scope>NUCLEOTIDE SEQUENCE</scope>
    <source>
        <strain evidence="1">Derf</strain>
        <tissue evidence="1">Whole organism</tissue>
    </source>
</reference>
<comment type="caution">
    <text evidence="1">The sequence shown here is derived from an EMBL/GenBank/DDBJ whole genome shotgun (WGS) entry which is preliminary data.</text>
</comment>
<dbReference type="Proteomes" id="UP000790347">
    <property type="component" value="Unassembled WGS sequence"/>
</dbReference>
<proteinExistence type="predicted"/>
<gene>
    <name evidence="1" type="ORF">DERF_012032</name>
</gene>
<keyword evidence="2" id="KW-1185">Reference proteome</keyword>